<dbReference type="PROSITE" id="PS51914">
    <property type="entry name" value="MRH"/>
    <property type="match status" value="1"/>
</dbReference>
<proteinExistence type="predicted"/>
<dbReference type="GO" id="GO:0007041">
    <property type="term" value="P:lysosomal transport"/>
    <property type="evidence" value="ECO:0007669"/>
    <property type="project" value="InterPro"/>
</dbReference>
<evidence type="ECO:0000313" key="2">
    <source>
        <dbReference type="Proteomes" id="UP001152795"/>
    </source>
</evidence>
<dbReference type="Pfam" id="PF00878">
    <property type="entry name" value="CIMR"/>
    <property type="match status" value="1"/>
</dbReference>
<organism evidence="1 2">
    <name type="scientific">Paramuricea clavata</name>
    <name type="common">Red gorgonian</name>
    <name type="synonym">Violescent sea-whip</name>
    <dbReference type="NCBI Taxonomy" id="317549"/>
    <lineage>
        <taxon>Eukaryota</taxon>
        <taxon>Metazoa</taxon>
        <taxon>Cnidaria</taxon>
        <taxon>Anthozoa</taxon>
        <taxon>Octocorallia</taxon>
        <taxon>Malacalcyonacea</taxon>
        <taxon>Plexauridae</taxon>
        <taxon>Paramuricea</taxon>
    </lineage>
</organism>
<dbReference type="EMBL" id="CACRXK020021728">
    <property type="protein sequence ID" value="CAB4036133.1"/>
    <property type="molecule type" value="Genomic_DNA"/>
</dbReference>
<sequence>EIVGTLTTDKESLVLQYQTKTIRTIITFTCNHQGQTGEPKLSSLVTNRLYSFIWETKEACRIEPKNDESGCHDKDTRIYLLKTPDKKGYTIPGPDGGSITLGICQNITCGNEKASTACFIKNGVAVSIGRSAKSTLEHGSNVNTLTYR</sequence>
<feature type="non-terminal residue" evidence="1">
    <location>
        <position position="148"/>
    </location>
</feature>
<keyword evidence="2" id="KW-1185">Reference proteome</keyword>
<dbReference type="AlphaFoldDB" id="A0A7D9JW27"/>
<dbReference type="GO" id="GO:0038023">
    <property type="term" value="F:signaling receptor activity"/>
    <property type="evidence" value="ECO:0007669"/>
    <property type="project" value="InterPro"/>
</dbReference>
<dbReference type="OrthoDB" id="5949540at2759"/>
<protein>
    <submittedName>
        <fullName evidence="1">Cation-independent mannose-6-phosphate receptor-like</fullName>
    </submittedName>
</protein>
<dbReference type="Gene3D" id="2.70.130.10">
    <property type="entry name" value="Mannose-6-phosphate receptor binding domain"/>
    <property type="match status" value="1"/>
</dbReference>
<keyword evidence="1" id="KW-0675">Receptor</keyword>
<gene>
    <name evidence="1" type="ORF">PACLA_8A020481</name>
</gene>
<comment type="caution">
    <text evidence="1">The sequence shown here is derived from an EMBL/GenBank/DDBJ whole genome shotgun (WGS) entry which is preliminary data.</text>
</comment>
<dbReference type="InterPro" id="IPR000479">
    <property type="entry name" value="CIMR_rpt"/>
</dbReference>
<dbReference type="Proteomes" id="UP001152795">
    <property type="component" value="Unassembled WGS sequence"/>
</dbReference>
<dbReference type="SUPFAM" id="SSF50911">
    <property type="entry name" value="Mannose 6-phosphate receptor domain"/>
    <property type="match status" value="2"/>
</dbReference>
<accession>A0A7D9JW27</accession>
<dbReference type="InterPro" id="IPR009011">
    <property type="entry name" value="Man6P_isomerase_rcpt-bd_dom_sf"/>
</dbReference>
<evidence type="ECO:0000313" key="1">
    <source>
        <dbReference type="EMBL" id="CAB4036133.1"/>
    </source>
</evidence>
<dbReference type="GO" id="GO:0005537">
    <property type="term" value="F:D-mannose binding"/>
    <property type="evidence" value="ECO:0007669"/>
    <property type="project" value="InterPro"/>
</dbReference>
<name>A0A7D9JW27_PARCT</name>
<reference evidence="1" key="1">
    <citation type="submission" date="2020-04" db="EMBL/GenBank/DDBJ databases">
        <authorList>
            <person name="Alioto T."/>
            <person name="Alioto T."/>
            <person name="Gomez Garrido J."/>
        </authorList>
    </citation>
    <scope>NUCLEOTIDE SEQUENCE</scope>
    <source>
        <strain evidence="1">A484AB</strain>
    </source>
</reference>
<dbReference type="InterPro" id="IPR044865">
    <property type="entry name" value="MRH_dom"/>
</dbReference>
<dbReference type="SMART" id="SM01404">
    <property type="entry name" value="CIMR"/>
    <property type="match status" value="1"/>
</dbReference>